<sequence length="177" mass="19702">MAALLKLAAATTFSRTTTLAGIVSRRNIVLSNRYFGDRKRRDSRSSDGADATENRVEKKGATIKRKVDEIAQKFDDMISEDKILPNTDNPMKMNYTSPPVTERVVDSVKQIYHKAEEAVEDMKQKGKQVLGDYSDQKEVQKGRSGTTPYSAADEAKQAYETAKKNVVEGGDTPPRKL</sequence>
<keyword evidence="3" id="KW-1185">Reference proteome</keyword>
<evidence type="ECO:0000313" key="3">
    <source>
        <dbReference type="Proteomes" id="UP000053201"/>
    </source>
</evidence>
<feature type="region of interest" description="Disordered" evidence="1">
    <location>
        <begin position="37"/>
        <end position="56"/>
    </location>
</feature>
<dbReference type="InParanoid" id="A0A0L0H822"/>
<evidence type="ECO:0000313" key="2">
    <source>
        <dbReference type="EMBL" id="KNC97382.1"/>
    </source>
</evidence>
<reference evidence="2 3" key="1">
    <citation type="submission" date="2009-08" db="EMBL/GenBank/DDBJ databases">
        <title>The Genome Sequence of Spizellomyces punctatus strain DAOM BR117.</title>
        <authorList>
            <consortium name="The Broad Institute Genome Sequencing Platform"/>
            <person name="Russ C."/>
            <person name="Cuomo C."/>
            <person name="Shea T."/>
            <person name="Young S.K."/>
            <person name="Zeng Q."/>
            <person name="Koehrsen M."/>
            <person name="Haas B."/>
            <person name="Borodovsky M."/>
            <person name="Guigo R."/>
            <person name="Alvarado L."/>
            <person name="Berlin A."/>
            <person name="Bochicchio J."/>
            <person name="Borenstein D."/>
            <person name="Chapman S."/>
            <person name="Chen Z."/>
            <person name="Engels R."/>
            <person name="Freedman E."/>
            <person name="Gellesch M."/>
            <person name="Goldberg J."/>
            <person name="Griggs A."/>
            <person name="Gujja S."/>
            <person name="Heiman D."/>
            <person name="Hepburn T."/>
            <person name="Howarth C."/>
            <person name="Jen D."/>
            <person name="Larson L."/>
            <person name="Lewis B."/>
            <person name="Mehta T."/>
            <person name="Park D."/>
            <person name="Pearson M."/>
            <person name="Roberts A."/>
            <person name="Saif S."/>
            <person name="Shenoy N."/>
            <person name="Sisk P."/>
            <person name="Stolte C."/>
            <person name="Sykes S."/>
            <person name="Thomson T."/>
            <person name="Walk T."/>
            <person name="White J."/>
            <person name="Yandava C."/>
            <person name="Burger G."/>
            <person name="Gray M.W."/>
            <person name="Holland P.W.H."/>
            <person name="King N."/>
            <person name="Lang F.B.F."/>
            <person name="Roger A.J."/>
            <person name="Ruiz-Trillo I."/>
            <person name="Lander E."/>
            <person name="Nusbaum C."/>
        </authorList>
    </citation>
    <scope>NUCLEOTIDE SEQUENCE [LARGE SCALE GENOMIC DNA]</scope>
    <source>
        <strain evidence="2 3">DAOM BR117</strain>
    </source>
</reference>
<dbReference type="AlphaFoldDB" id="A0A0L0H822"/>
<dbReference type="VEuPathDB" id="FungiDB:SPPG_07309"/>
<protein>
    <submittedName>
        <fullName evidence="2">Uncharacterized protein</fullName>
    </submittedName>
</protein>
<dbReference type="EMBL" id="KQ257464">
    <property type="protein sequence ID" value="KNC97382.1"/>
    <property type="molecule type" value="Genomic_DNA"/>
</dbReference>
<dbReference type="GeneID" id="27690532"/>
<dbReference type="Proteomes" id="UP000053201">
    <property type="component" value="Unassembled WGS sequence"/>
</dbReference>
<organism evidence="2 3">
    <name type="scientific">Spizellomyces punctatus (strain DAOM BR117)</name>
    <dbReference type="NCBI Taxonomy" id="645134"/>
    <lineage>
        <taxon>Eukaryota</taxon>
        <taxon>Fungi</taxon>
        <taxon>Fungi incertae sedis</taxon>
        <taxon>Chytridiomycota</taxon>
        <taxon>Chytridiomycota incertae sedis</taxon>
        <taxon>Chytridiomycetes</taxon>
        <taxon>Spizellomycetales</taxon>
        <taxon>Spizellomycetaceae</taxon>
        <taxon>Spizellomyces</taxon>
    </lineage>
</organism>
<name>A0A0L0H822_SPIPD</name>
<feature type="compositionally biased region" description="Basic and acidic residues" evidence="1">
    <location>
        <begin position="153"/>
        <end position="166"/>
    </location>
</feature>
<dbReference type="RefSeq" id="XP_016605422.1">
    <property type="nucleotide sequence ID" value="XM_016755470.1"/>
</dbReference>
<dbReference type="OrthoDB" id="10343789at2759"/>
<proteinExistence type="predicted"/>
<gene>
    <name evidence="2" type="ORF">SPPG_07309</name>
</gene>
<evidence type="ECO:0000256" key="1">
    <source>
        <dbReference type="SAM" id="MobiDB-lite"/>
    </source>
</evidence>
<feature type="region of interest" description="Disordered" evidence="1">
    <location>
        <begin position="122"/>
        <end position="177"/>
    </location>
</feature>
<accession>A0A0L0H822</accession>